<organism evidence="2 3">
    <name type="scientific">Henosepilachna vigintioctopunctata</name>
    <dbReference type="NCBI Taxonomy" id="420089"/>
    <lineage>
        <taxon>Eukaryota</taxon>
        <taxon>Metazoa</taxon>
        <taxon>Ecdysozoa</taxon>
        <taxon>Arthropoda</taxon>
        <taxon>Hexapoda</taxon>
        <taxon>Insecta</taxon>
        <taxon>Pterygota</taxon>
        <taxon>Neoptera</taxon>
        <taxon>Endopterygota</taxon>
        <taxon>Coleoptera</taxon>
        <taxon>Polyphaga</taxon>
        <taxon>Cucujiformia</taxon>
        <taxon>Coccinelloidea</taxon>
        <taxon>Coccinellidae</taxon>
        <taxon>Epilachninae</taxon>
        <taxon>Epilachnini</taxon>
        <taxon>Henosepilachna</taxon>
    </lineage>
</organism>
<dbReference type="EMBL" id="JARQZJ010000031">
    <property type="protein sequence ID" value="KAK9873936.1"/>
    <property type="molecule type" value="Genomic_DNA"/>
</dbReference>
<protein>
    <submittedName>
        <fullName evidence="2">Uncharacterized protein</fullName>
    </submittedName>
</protein>
<keyword evidence="3" id="KW-1185">Reference proteome</keyword>
<feature type="transmembrane region" description="Helical" evidence="1">
    <location>
        <begin position="43"/>
        <end position="62"/>
    </location>
</feature>
<dbReference type="AlphaFoldDB" id="A0AAW1U0D2"/>
<proteinExistence type="predicted"/>
<name>A0AAW1U0D2_9CUCU</name>
<comment type="caution">
    <text evidence="2">The sequence shown here is derived from an EMBL/GenBank/DDBJ whole genome shotgun (WGS) entry which is preliminary data.</text>
</comment>
<keyword evidence="1" id="KW-0472">Membrane</keyword>
<keyword evidence="1" id="KW-1133">Transmembrane helix</keyword>
<sequence length="143" mass="16658">MQYYERNLPIEVSREDNIRSSEIQSNEILNEETRDLKIVIRNIYHFASNAVAFLTNKVMLPFGEYLLTNSTLWVVLKCIVEVVLEMLLYIILAICYVFLKLITQMEEKKKLKSIPSEHEKSVTPGISRVVQLLSFIEDSMMPN</sequence>
<keyword evidence="1" id="KW-0812">Transmembrane</keyword>
<gene>
    <name evidence="2" type="ORF">WA026_002290</name>
</gene>
<feature type="transmembrane region" description="Helical" evidence="1">
    <location>
        <begin position="74"/>
        <end position="99"/>
    </location>
</feature>
<accession>A0AAW1U0D2</accession>
<dbReference type="Proteomes" id="UP001431783">
    <property type="component" value="Unassembled WGS sequence"/>
</dbReference>
<reference evidence="2 3" key="1">
    <citation type="submission" date="2023-03" db="EMBL/GenBank/DDBJ databases">
        <title>Genome insight into feeding habits of ladybird beetles.</title>
        <authorList>
            <person name="Li H.-S."/>
            <person name="Huang Y.-H."/>
            <person name="Pang H."/>
        </authorList>
    </citation>
    <scope>NUCLEOTIDE SEQUENCE [LARGE SCALE GENOMIC DNA]</scope>
    <source>
        <strain evidence="2">SYSU_2023b</strain>
        <tissue evidence="2">Whole body</tissue>
    </source>
</reference>
<evidence type="ECO:0000313" key="3">
    <source>
        <dbReference type="Proteomes" id="UP001431783"/>
    </source>
</evidence>
<evidence type="ECO:0000313" key="2">
    <source>
        <dbReference type="EMBL" id="KAK9873936.1"/>
    </source>
</evidence>
<evidence type="ECO:0000256" key="1">
    <source>
        <dbReference type="SAM" id="Phobius"/>
    </source>
</evidence>